<gene>
    <name evidence="5" type="primary">20208675</name>
    <name evidence="4" type="ORF">HELRODRAFT_182712</name>
</gene>
<dbReference type="CTD" id="20208675"/>
<dbReference type="InterPro" id="IPR048362">
    <property type="entry name" value="PARG_helical"/>
</dbReference>
<evidence type="ECO:0000259" key="3">
    <source>
        <dbReference type="Pfam" id="PF20811"/>
    </source>
</evidence>
<proteinExistence type="predicted"/>
<reference evidence="4 6" key="2">
    <citation type="journal article" date="2013" name="Nature">
        <title>Insights into bilaterian evolution from three spiralian genomes.</title>
        <authorList>
            <person name="Simakov O."/>
            <person name="Marletaz F."/>
            <person name="Cho S.J."/>
            <person name="Edsinger-Gonzales E."/>
            <person name="Havlak P."/>
            <person name="Hellsten U."/>
            <person name="Kuo D.H."/>
            <person name="Larsson T."/>
            <person name="Lv J."/>
            <person name="Arendt D."/>
            <person name="Savage R."/>
            <person name="Osoegawa K."/>
            <person name="de Jong P."/>
            <person name="Grimwood J."/>
            <person name="Chapman J.A."/>
            <person name="Shapiro H."/>
            <person name="Aerts A."/>
            <person name="Otillar R.P."/>
            <person name="Terry A.Y."/>
            <person name="Boore J.L."/>
            <person name="Grigoriev I.V."/>
            <person name="Lindberg D.R."/>
            <person name="Seaver E.C."/>
            <person name="Weisblat D.A."/>
            <person name="Putnam N.H."/>
            <person name="Rokhsar D.S."/>
        </authorList>
    </citation>
    <scope>NUCLEOTIDE SEQUENCE</scope>
</reference>
<dbReference type="InParanoid" id="T1FIM6"/>
<dbReference type="KEGG" id="hro:HELRODRAFT_182712"/>
<dbReference type="GO" id="GO:1990966">
    <property type="term" value="P:ATP generation from poly-ADP-D-ribose"/>
    <property type="evidence" value="ECO:0000318"/>
    <property type="project" value="GO_Central"/>
</dbReference>
<protein>
    <recommendedName>
        <fullName evidence="3">PARG helical domain-containing protein</fullName>
    </recommendedName>
</protein>
<keyword evidence="2" id="KW-0812">Transmembrane</keyword>
<evidence type="ECO:0000313" key="6">
    <source>
        <dbReference type="Proteomes" id="UP000015101"/>
    </source>
</evidence>
<accession>T1FIM6</accession>
<dbReference type="GO" id="GO:0005634">
    <property type="term" value="C:nucleus"/>
    <property type="evidence" value="ECO:0000318"/>
    <property type="project" value="GO_Central"/>
</dbReference>
<dbReference type="EnsemblMetazoa" id="HelroT182712">
    <property type="protein sequence ID" value="HelroP182712"/>
    <property type="gene ID" value="HelroG182712"/>
</dbReference>
<evidence type="ECO:0000256" key="1">
    <source>
        <dbReference type="SAM" id="MobiDB-lite"/>
    </source>
</evidence>
<feature type="transmembrane region" description="Helical" evidence="2">
    <location>
        <begin position="48"/>
        <end position="71"/>
    </location>
</feature>
<dbReference type="OrthoDB" id="10266230at2759"/>
<sequence length="269" mass="29868">MHTGSAWLGSVPKYKAYNDQLPSIAELALKLPQLFQKPLPRLVKGQEMTLTLIQLQAACLWSMLSSVLYVIKRLRVMKHKGPDYGRRNLGRSSASKRSGSHGFDGSGSRSSDFGSGGSSTGGRGEMYGFVSSCIEMYGFVSSCIEIYGFVSICIKIYGFVSSCIKIYGFVSSCIEINQGFDNFIRSTSKKLQAKLLSTKILKSGKSCGNITSQLKRRFWWTCRRIFAQTKNLKPLFNASDCAPTKTFNTLQHKPSIIPRNIYNSSQVQS</sequence>
<feature type="domain" description="PARG helical" evidence="3">
    <location>
        <begin position="17"/>
        <end position="62"/>
    </location>
</feature>
<reference evidence="6" key="1">
    <citation type="submission" date="2012-12" db="EMBL/GenBank/DDBJ databases">
        <authorList>
            <person name="Hellsten U."/>
            <person name="Grimwood J."/>
            <person name="Chapman J.A."/>
            <person name="Shapiro H."/>
            <person name="Aerts A."/>
            <person name="Otillar R.P."/>
            <person name="Terry A.Y."/>
            <person name="Boore J.L."/>
            <person name="Simakov O."/>
            <person name="Marletaz F."/>
            <person name="Cho S.-J."/>
            <person name="Edsinger-Gonzales E."/>
            <person name="Havlak P."/>
            <person name="Kuo D.-H."/>
            <person name="Larsson T."/>
            <person name="Lv J."/>
            <person name="Arendt D."/>
            <person name="Savage R."/>
            <person name="Osoegawa K."/>
            <person name="de Jong P."/>
            <person name="Lindberg D.R."/>
            <person name="Seaver E.C."/>
            <person name="Weisblat D.A."/>
            <person name="Putnam N.H."/>
            <person name="Grigoriev I.V."/>
            <person name="Rokhsar D.S."/>
        </authorList>
    </citation>
    <scope>NUCLEOTIDE SEQUENCE</scope>
</reference>
<dbReference type="GO" id="GO:0009225">
    <property type="term" value="P:nucleotide-sugar metabolic process"/>
    <property type="evidence" value="ECO:0000318"/>
    <property type="project" value="GO_Central"/>
</dbReference>
<evidence type="ECO:0000313" key="4">
    <source>
        <dbReference type="EMBL" id="ESN90215.1"/>
    </source>
</evidence>
<organism evidence="5 6">
    <name type="scientific">Helobdella robusta</name>
    <name type="common">Californian leech</name>
    <dbReference type="NCBI Taxonomy" id="6412"/>
    <lineage>
        <taxon>Eukaryota</taxon>
        <taxon>Metazoa</taxon>
        <taxon>Spiralia</taxon>
        <taxon>Lophotrochozoa</taxon>
        <taxon>Annelida</taxon>
        <taxon>Clitellata</taxon>
        <taxon>Hirudinea</taxon>
        <taxon>Rhynchobdellida</taxon>
        <taxon>Glossiphoniidae</taxon>
        <taxon>Helobdella</taxon>
    </lineage>
</organism>
<dbReference type="HOGENOM" id="CLU_1035411_0_0_1"/>
<reference evidence="5" key="3">
    <citation type="submission" date="2015-06" db="UniProtKB">
        <authorList>
            <consortium name="EnsemblMetazoa"/>
        </authorList>
    </citation>
    <scope>IDENTIFICATION</scope>
</reference>
<feature type="compositionally biased region" description="Low complexity" evidence="1">
    <location>
        <begin position="100"/>
        <end position="113"/>
    </location>
</feature>
<feature type="region of interest" description="Disordered" evidence="1">
    <location>
        <begin position="85"/>
        <end position="120"/>
    </location>
</feature>
<dbReference type="GO" id="GO:0005737">
    <property type="term" value="C:cytoplasm"/>
    <property type="evidence" value="ECO:0000318"/>
    <property type="project" value="GO_Central"/>
</dbReference>
<dbReference type="AlphaFoldDB" id="T1FIM6"/>
<keyword evidence="2" id="KW-0472">Membrane</keyword>
<keyword evidence="2" id="KW-1133">Transmembrane helix</keyword>
<name>T1FIM6_HELRO</name>
<dbReference type="RefSeq" id="XP_009031689.1">
    <property type="nucleotide sequence ID" value="XM_009033441.1"/>
</dbReference>
<dbReference type="Pfam" id="PF20811">
    <property type="entry name" value="PARG_cat_N"/>
    <property type="match status" value="1"/>
</dbReference>
<evidence type="ECO:0000256" key="2">
    <source>
        <dbReference type="SAM" id="Phobius"/>
    </source>
</evidence>
<dbReference type="GO" id="GO:0004649">
    <property type="term" value="F:poly(ADP-ribose) glycohydrolase activity"/>
    <property type="evidence" value="ECO:0000318"/>
    <property type="project" value="GO_Central"/>
</dbReference>
<dbReference type="GO" id="GO:0006282">
    <property type="term" value="P:regulation of DNA repair"/>
    <property type="evidence" value="ECO:0000318"/>
    <property type="project" value="GO_Central"/>
</dbReference>
<dbReference type="EMBL" id="AMQM01008350">
    <property type="status" value="NOT_ANNOTATED_CDS"/>
    <property type="molecule type" value="Genomic_DNA"/>
</dbReference>
<dbReference type="EMBL" id="KB097761">
    <property type="protein sequence ID" value="ESN90215.1"/>
    <property type="molecule type" value="Genomic_DNA"/>
</dbReference>
<dbReference type="Proteomes" id="UP000015101">
    <property type="component" value="Unassembled WGS sequence"/>
</dbReference>
<keyword evidence="6" id="KW-1185">Reference proteome</keyword>
<evidence type="ECO:0000313" key="5">
    <source>
        <dbReference type="EnsemblMetazoa" id="HelroP182712"/>
    </source>
</evidence>
<dbReference type="GeneID" id="20208675"/>